<reference evidence="11" key="1">
    <citation type="submission" date="2021-01" db="EMBL/GenBank/DDBJ databases">
        <authorList>
            <person name="Corre E."/>
            <person name="Pelletier E."/>
            <person name="Niang G."/>
            <person name="Scheremetjew M."/>
            <person name="Finn R."/>
            <person name="Kale V."/>
            <person name="Holt S."/>
            <person name="Cochrane G."/>
            <person name="Meng A."/>
            <person name="Brown T."/>
            <person name="Cohen L."/>
        </authorList>
    </citation>
    <scope>NUCLEOTIDE SEQUENCE</scope>
    <source>
        <strain evidence="11">PLY182g</strain>
    </source>
</reference>
<keyword evidence="8" id="KW-0239">DNA-directed DNA polymerase</keyword>
<keyword evidence="1" id="KW-0540">Nuclease</keyword>
<dbReference type="InterPro" id="IPR001584">
    <property type="entry name" value="Integrase_cat-core"/>
</dbReference>
<dbReference type="Gene3D" id="3.30.420.10">
    <property type="entry name" value="Ribonuclease H-like superfamily/Ribonuclease H"/>
    <property type="match status" value="1"/>
</dbReference>
<keyword evidence="8" id="KW-0808">Transferase</keyword>
<evidence type="ECO:0000256" key="4">
    <source>
        <dbReference type="ARBA" id="ARBA00022801"/>
    </source>
</evidence>
<dbReference type="GO" id="GO:0046872">
    <property type="term" value="F:metal ion binding"/>
    <property type="evidence" value="ECO:0007669"/>
    <property type="project" value="UniProtKB-KW"/>
</dbReference>
<keyword evidence="9" id="KW-0233">DNA recombination</keyword>
<evidence type="ECO:0000256" key="8">
    <source>
        <dbReference type="ARBA" id="ARBA00022932"/>
    </source>
</evidence>
<dbReference type="GO" id="GO:0006310">
    <property type="term" value="P:DNA recombination"/>
    <property type="evidence" value="ECO:0007669"/>
    <property type="project" value="UniProtKB-KW"/>
</dbReference>
<organism evidence="11">
    <name type="scientific">Coccolithus braarudii</name>
    <dbReference type="NCBI Taxonomy" id="221442"/>
    <lineage>
        <taxon>Eukaryota</taxon>
        <taxon>Haptista</taxon>
        <taxon>Haptophyta</taxon>
        <taxon>Prymnesiophyceae</taxon>
        <taxon>Coccolithales</taxon>
        <taxon>Coccolithaceae</taxon>
        <taxon>Coccolithus</taxon>
    </lineage>
</organism>
<dbReference type="InterPro" id="IPR036397">
    <property type="entry name" value="RNaseH_sf"/>
</dbReference>
<keyword evidence="2" id="KW-0479">Metal-binding</keyword>
<dbReference type="PROSITE" id="PS50994">
    <property type="entry name" value="INTEGRASE"/>
    <property type="match status" value="1"/>
</dbReference>
<keyword evidence="6" id="KW-0229">DNA integration</keyword>
<name>A0A7S0LC64_9EUKA</name>
<proteinExistence type="predicted"/>
<evidence type="ECO:0000313" key="11">
    <source>
        <dbReference type="EMBL" id="CAD8605801.1"/>
    </source>
</evidence>
<evidence type="ECO:0000256" key="9">
    <source>
        <dbReference type="ARBA" id="ARBA00023172"/>
    </source>
</evidence>
<dbReference type="EMBL" id="HBEY01018996">
    <property type="protein sequence ID" value="CAD8605801.1"/>
    <property type="molecule type" value="Transcribed_RNA"/>
</dbReference>
<evidence type="ECO:0000256" key="7">
    <source>
        <dbReference type="ARBA" id="ARBA00022918"/>
    </source>
</evidence>
<dbReference type="GO" id="GO:0003887">
    <property type="term" value="F:DNA-directed DNA polymerase activity"/>
    <property type="evidence" value="ECO:0007669"/>
    <property type="project" value="UniProtKB-KW"/>
</dbReference>
<dbReference type="GO" id="GO:0003964">
    <property type="term" value="F:RNA-directed DNA polymerase activity"/>
    <property type="evidence" value="ECO:0007669"/>
    <property type="project" value="UniProtKB-KW"/>
</dbReference>
<evidence type="ECO:0000256" key="3">
    <source>
        <dbReference type="ARBA" id="ARBA00022759"/>
    </source>
</evidence>
<keyword evidence="4" id="KW-0378">Hydrolase</keyword>
<feature type="domain" description="Integrase catalytic" evidence="10">
    <location>
        <begin position="84"/>
        <end position="265"/>
    </location>
</feature>
<dbReference type="PANTHER" id="PTHR42648">
    <property type="entry name" value="TRANSPOSASE, PUTATIVE-RELATED"/>
    <property type="match status" value="1"/>
</dbReference>
<keyword evidence="7" id="KW-0695">RNA-directed DNA polymerase</keyword>
<dbReference type="InterPro" id="IPR012337">
    <property type="entry name" value="RNaseH-like_sf"/>
</dbReference>
<evidence type="ECO:0000256" key="2">
    <source>
        <dbReference type="ARBA" id="ARBA00022723"/>
    </source>
</evidence>
<dbReference type="AlphaFoldDB" id="A0A7S0LC64"/>
<gene>
    <name evidence="11" type="ORF">CPEL01642_LOCUS9136</name>
</gene>
<keyword evidence="5" id="KW-0460">Magnesium</keyword>
<evidence type="ECO:0000256" key="5">
    <source>
        <dbReference type="ARBA" id="ARBA00022842"/>
    </source>
</evidence>
<dbReference type="PANTHER" id="PTHR42648:SF11">
    <property type="entry name" value="TRANSPOSON TY4-P GAG-POL POLYPROTEIN"/>
    <property type="match status" value="1"/>
</dbReference>
<keyword evidence="8" id="KW-0548">Nucleotidyltransferase</keyword>
<dbReference type="GO" id="GO:0016787">
    <property type="term" value="F:hydrolase activity"/>
    <property type="evidence" value="ECO:0007669"/>
    <property type="project" value="UniProtKB-KW"/>
</dbReference>
<keyword evidence="3" id="KW-0255">Endonuclease</keyword>
<dbReference type="InterPro" id="IPR039537">
    <property type="entry name" value="Retrotran_Ty1/copia-like"/>
</dbReference>
<dbReference type="GO" id="GO:0003676">
    <property type="term" value="F:nucleic acid binding"/>
    <property type="evidence" value="ECO:0007669"/>
    <property type="project" value="InterPro"/>
</dbReference>
<dbReference type="GO" id="GO:0015074">
    <property type="term" value="P:DNA integration"/>
    <property type="evidence" value="ECO:0007669"/>
    <property type="project" value="UniProtKB-KW"/>
</dbReference>
<protein>
    <recommendedName>
        <fullName evidence="10">Integrase catalytic domain-containing protein</fullName>
    </recommendedName>
</protein>
<evidence type="ECO:0000256" key="1">
    <source>
        <dbReference type="ARBA" id="ARBA00022722"/>
    </source>
</evidence>
<sequence>MVPRGRVLPRIPPMAARAGRFTGPLWPSAARSSLLQPLSVTATLAVCCFKCTTCSSYGVPPSPWRNSSCVHCAAAQIRRAPHSGSLRPPVSKPGELHCDLKGPFAQSINGFQYAAFFTDAYTRYMFVHFLKNKSDIVKATMLARAEFDALVGGPVDTIGAPLQRPRVRAVHSDHEGGVVSHAFEAFRARAGINLILSPPHNHDLNPILERVIGVIDTLATTMRSTCNGRVGLWPWFIMYAVNVHNCTASSMGSSSTDAQVSAYQRFTLKRPKIMDLVTIGCRVVALKPRPFQRKGDLSLRGWVGQALGRSLTSIGCQDVWVPAIPRVVKTSSMMCDEEYLPWWGKDAHKPLPGAFTSADT</sequence>
<evidence type="ECO:0000256" key="6">
    <source>
        <dbReference type="ARBA" id="ARBA00022908"/>
    </source>
</evidence>
<dbReference type="GO" id="GO:0004519">
    <property type="term" value="F:endonuclease activity"/>
    <property type="evidence" value="ECO:0007669"/>
    <property type="project" value="UniProtKB-KW"/>
</dbReference>
<accession>A0A7S0LC64</accession>
<evidence type="ECO:0000259" key="10">
    <source>
        <dbReference type="PROSITE" id="PS50994"/>
    </source>
</evidence>
<dbReference type="SUPFAM" id="SSF53098">
    <property type="entry name" value="Ribonuclease H-like"/>
    <property type="match status" value="1"/>
</dbReference>